<name>A0A2N5NAD0_9BACL</name>
<accession>A0A2N5NAD0</accession>
<dbReference type="Proteomes" id="UP000234789">
    <property type="component" value="Unassembled WGS sequence"/>
</dbReference>
<protein>
    <submittedName>
        <fullName evidence="1">Uncharacterized protein</fullName>
    </submittedName>
</protein>
<dbReference type="EMBL" id="NFEZ01000003">
    <property type="protein sequence ID" value="PLT47311.1"/>
    <property type="molecule type" value="Genomic_DNA"/>
</dbReference>
<sequence length="48" mass="5649">MFGIHESYAPFAECLSPKHTITELADKQRRKRFAFRNAALRNEKARLK</sequence>
<organism evidence="1 2">
    <name type="scientific">Paenibacillus pasadenensis</name>
    <dbReference type="NCBI Taxonomy" id="217090"/>
    <lineage>
        <taxon>Bacteria</taxon>
        <taxon>Bacillati</taxon>
        <taxon>Bacillota</taxon>
        <taxon>Bacilli</taxon>
        <taxon>Bacillales</taxon>
        <taxon>Paenibacillaceae</taxon>
        <taxon>Paenibacillus</taxon>
    </lineage>
</organism>
<proteinExistence type="predicted"/>
<evidence type="ECO:0000313" key="1">
    <source>
        <dbReference type="EMBL" id="PLT47311.1"/>
    </source>
</evidence>
<comment type="caution">
    <text evidence="1">The sequence shown here is derived from an EMBL/GenBank/DDBJ whole genome shotgun (WGS) entry which is preliminary data.</text>
</comment>
<evidence type="ECO:0000313" key="2">
    <source>
        <dbReference type="Proteomes" id="UP000234789"/>
    </source>
</evidence>
<keyword evidence="2" id="KW-1185">Reference proteome</keyword>
<dbReference type="AlphaFoldDB" id="A0A2N5NAD0"/>
<reference evidence="1 2" key="1">
    <citation type="submission" date="2017-05" db="EMBL/GenBank/DDBJ databases">
        <title>Functional genome analysis of Paenibacillus pasadenensis strain R16: insights on endophytic life style and antifungal activity.</title>
        <authorList>
            <person name="Passera A."/>
            <person name="Marcolungo L."/>
            <person name="Casati P."/>
            <person name="Brasca M."/>
            <person name="Quaglino F."/>
            <person name="Delledonne M."/>
        </authorList>
    </citation>
    <scope>NUCLEOTIDE SEQUENCE [LARGE SCALE GENOMIC DNA]</scope>
    <source>
        <strain evidence="1 2">R16</strain>
    </source>
</reference>
<gene>
    <name evidence="1" type="ORF">B8V81_1535</name>
</gene>